<keyword evidence="3" id="KW-1185">Reference proteome</keyword>
<name>A0A0M8KA71_9CHLR</name>
<organism evidence="2 3">
    <name type="scientific">Ardenticatena maritima</name>
    <dbReference type="NCBI Taxonomy" id="872965"/>
    <lineage>
        <taxon>Bacteria</taxon>
        <taxon>Bacillati</taxon>
        <taxon>Chloroflexota</taxon>
        <taxon>Ardenticatenia</taxon>
        <taxon>Ardenticatenales</taxon>
        <taxon>Ardenticatenaceae</taxon>
        <taxon>Ardenticatena</taxon>
    </lineage>
</organism>
<dbReference type="InParanoid" id="A0A0M8KA71"/>
<dbReference type="AlphaFoldDB" id="A0A0M8KA71"/>
<feature type="compositionally biased region" description="Basic residues" evidence="1">
    <location>
        <begin position="94"/>
        <end position="104"/>
    </location>
</feature>
<dbReference type="EMBL" id="BBZA01000224">
    <property type="protein sequence ID" value="GAP64031.1"/>
    <property type="molecule type" value="Genomic_DNA"/>
</dbReference>
<reference evidence="3" key="1">
    <citation type="submission" date="2015-08" db="EMBL/GenBank/DDBJ databases">
        <title>Draft Genome Sequence of a Heterotrophic Facultative Anaerobic Bacterium Ardenticatena maritima Strain 110S.</title>
        <authorList>
            <person name="Kawaichi S."/>
            <person name="Yoshida T."/>
            <person name="Sako Y."/>
            <person name="Nakamura R."/>
        </authorList>
    </citation>
    <scope>NUCLEOTIDE SEQUENCE [LARGE SCALE GENOMIC DNA]</scope>
    <source>
        <strain evidence="3">110S</strain>
    </source>
</reference>
<accession>A0A0M8KA71</accession>
<feature type="region of interest" description="Disordered" evidence="1">
    <location>
        <begin position="42"/>
        <end position="120"/>
    </location>
</feature>
<proteinExistence type="predicted"/>
<evidence type="ECO:0000313" key="2">
    <source>
        <dbReference type="EMBL" id="GAP64031.1"/>
    </source>
</evidence>
<sequence length="120" mass="13904">MRLYLSSQIKRKNPYAFRVRRQTAEESQKTGHPPVWLLLRANVSDARHPKRPRSKQRNAAARPNRWPPFLFVSTHNQTRTRPMPDMLLTQPTHNIRKKKCKKAKPSPLRGSGWGCTPGIS</sequence>
<evidence type="ECO:0000313" key="3">
    <source>
        <dbReference type="Proteomes" id="UP000037784"/>
    </source>
</evidence>
<feature type="compositionally biased region" description="Gly residues" evidence="1">
    <location>
        <begin position="111"/>
        <end position="120"/>
    </location>
</feature>
<evidence type="ECO:0000256" key="1">
    <source>
        <dbReference type="SAM" id="MobiDB-lite"/>
    </source>
</evidence>
<protein>
    <submittedName>
        <fullName evidence="2">Uncharacterized protein</fullName>
    </submittedName>
</protein>
<comment type="caution">
    <text evidence="2">The sequence shown here is derived from an EMBL/GenBank/DDBJ whole genome shotgun (WGS) entry which is preliminary data.</text>
</comment>
<gene>
    <name evidence="2" type="ORF">ARMA_2454</name>
</gene>
<dbReference type="Proteomes" id="UP000037784">
    <property type="component" value="Unassembled WGS sequence"/>
</dbReference>